<dbReference type="Gene3D" id="3.30.9.10">
    <property type="entry name" value="D-Amino Acid Oxidase, subunit A, domain 2"/>
    <property type="match status" value="1"/>
</dbReference>
<evidence type="ECO:0000256" key="4">
    <source>
        <dbReference type="ARBA" id="ARBA00023002"/>
    </source>
</evidence>
<organism evidence="6 7">
    <name type="scientific">Gemmatimonas groenlandica</name>
    <dbReference type="NCBI Taxonomy" id="2732249"/>
    <lineage>
        <taxon>Bacteria</taxon>
        <taxon>Pseudomonadati</taxon>
        <taxon>Gemmatimonadota</taxon>
        <taxon>Gemmatimonadia</taxon>
        <taxon>Gemmatimonadales</taxon>
        <taxon>Gemmatimonadaceae</taxon>
        <taxon>Gemmatimonas</taxon>
    </lineage>
</organism>
<dbReference type="PANTHER" id="PTHR10961">
    <property type="entry name" value="PEROXISOMAL SARCOSINE OXIDASE"/>
    <property type="match status" value="1"/>
</dbReference>
<evidence type="ECO:0000256" key="1">
    <source>
        <dbReference type="ARBA" id="ARBA00001974"/>
    </source>
</evidence>
<reference evidence="6 7" key="1">
    <citation type="submission" date="2020-05" db="EMBL/GenBank/DDBJ databases">
        <title>Complete genome sequence of Gemmatimonas greenlandica TET16.</title>
        <authorList>
            <person name="Zeng Y."/>
        </authorList>
    </citation>
    <scope>NUCLEOTIDE SEQUENCE [LARGE SCALE GENOMIC DNA]</scope>
    <source>
        <strain evidence="6 7">TET16</strain>
    </source>
</reference>
<sequence length="380" mass="41815">MIRDFDVIVVGVGGMGSAATYQLAARGLRVLGIEQHELGHGFGSSHGLTRIIRLAYFEDPSYVPLLRRAFTLWRELQDGMDEPLLHVTGGLDVGFAGSHVFEGSLRSCREHDLPHEVLDASALASRFPGWRPAANAMAVYQPDAGFLTPERCIQSYAERARSLGADIRTRERVLDYSASGGSVRVRTDRGEYEAAQLVLTAGPWMQELAPSLRSLLTPERQVLGWFDIADRARFAPSAFPVFVLEADEGIFYGFPEYGVPGFKIGRYHHLAERVRPDTVDRVCHPRDEAALRDAVSRYFPEANGALRSSAVCLFTNTPDEHFIIDRAPGSPEVLLVSPCSGHGFKFCSVIGEICADLVQHGTTSHDIALFGLERFRGALS</sequence>
<feature type="domain" description="FAD dependent oxidoreductase" evidence="5">
    <location>
        <begin position="6"/>
        <end position="357"/>
    </location>
</feature>
<keyword evidence="7" id="KW-1185">Reference proteome</keyword>
<proteinExistence type="predicted"/>
<dbReference type="EMBL" id="CP053085">
    <property type="protein sequence ID" value="QJR34466.1"/>
    <property type="molecule type" value="Genomic_DNA"/>
</dbReference>
<dbReference type="RefSeq" id="WP_206044578.1">
    <property type="nucleotide sequence ID" value="NZ_CP053085.1"/>
</dbReference>
<gene>
    <name evidence="6" type="primary">solA</name>
    <name evidence="6" type="ORF">HKW67_02475</name>
</gene>
<name>A0A6M4IM32_9BACT</name>
<evidence type="ECO:0000313" key="6">
    <source>
        <dbReference type="EMBL" id="QJR34466.1"/>
    </source>
</evidence>
<dbReference type="Proteomes" id="UP000500938">
    <property type="component" value="Chromosome"/>
</dbReference>
<dbReference type="GO" id="GO:0050131">
    <property type="term" value="F:N-methyl-L-amino-acid oxidase activity"/>
    <property type="evidence" value="ECO:0007669"/>
    <property type="project" value="UniProtKB-EC"/>
</dbReference>
<dbReference type="Pfam" id="PF01266">
    <property type="entry name" value="DAO"/>
    <property type="match status" value="1"/>
</dbReference>
<evidence type="ECO:0000256" key="2">
    <source>
        <dbReference type="ARBA" id="ARBA00022630"/>
    </source>
</evidence>
<dbReference type="SUPFAM" id="SSF54373">
    <property type="entry name" value="FAD-linked reductases, C-terminal domain"/>
    <property type="match status" value="1"/>
</dbReference>
<keyword evidence="2" id="KW-0285">Flavoprotein</keyword>
<dbReference type="InterPro" id="IPR045170">
    <property type="entry name" value="MTOX"/>
</dbReference>
<dbReference type="KEGG" id="ggr:HKW67_02475"/>
<dbReference type="GO" id="GO:0050660">
    <property type="term" value="F:flavin adenine dinucleotide binding"/>
    <property type="evidence" value="ECO:0007669"/>
    <property type="project" value="InterPro"/>
</dbReference>
<accession>A0A6M4IM32</accession>
<dbReference type="InterPro" id="IPR036188">
    <property type="entry name" value="FAD/NAD-bd_sf"/>
</dbReference>
<dbReference type="InterPro" id="IPR006076">
    <property type="entry name" value="FAD-dep_OxRdtase"/>
</dbReference>
<keyword evidence="3" id="KW-0274">FAD</keyword>
<dbReference type="SUPFAM" id="SSF51905">
    <property type="entry name" value="FAD/NAD(P)-binding domain"/>
    <property type="match status" value="1"/>
</dbReference>
<evidence type="ECO:0000259" key="5">
    <source>
        <dbReference type="Pfam" id="PF01266"/>
    </source>
</evidence>
<comment type="cofactor">
    <cofactor evidence="1">
        <name>FAD</name>
        <dbReference type="ChEBI" id="CHEBI:57692"/>
    </cofactor>
</comment>
<dbReference type="NCBIfam" id="NF008425">
    <property type="entry name" value="PRK11259.1"/>
    <property type="match status" value="1"/>
</dbReference>
<dbReference type="GO" id="GO:0008115">
    <property type="term" value="F:sarcosine oxidase activity"/>
    <property type="evidence" value="ECO:0007669"/>
    <property type="project" value="TreeGrafter"/>
</dbReference>
<dbReference type="AlphaFoldDB" id="A0A6M4IM32"/>
<evidence type="ECO:0000256" key="3">
    <source>
        <dbReference type="ARBA" id="ARBA00022827"/>
    </source>
</evidence>
<dbReference type="Gene3D" id="3.50.50.60">
    <property type="entry name" value="FAD/NAD(P)-binding domain"/>
    <property type="match status" value="1"/>
</dbReference>
<keyword evidence="4 6" id="KW-0560">Oxidoreductase</keyword>
<dbReference type="EC" id="1.5.3.2" evidence="6"/>
<protein>
    <submittedName>
        <fullName evidence="6">N-methyl-L-tryptophan oxidase</fullName>
        <ecNumber evidence="6">1.5.3.2</ecNumber>
    </submittedName>
</protein>
<dbReference type="PANTHER" id="PTHR10961:SF7">
    <property type="entry name" value="FAD DEPENDENT OXIDOREDUCTASE DOMAIN-CONTAINING PROTEIN"/>
    <property type="match status" value="1"/>
</dbReference>
<evidence type="ECO:0000313" key="7">
    <source>
        <dbReference type="Proteomes" id="UP000500938"/>
    </source>
</evidence>